<dbReference type="EnsemblPlants" id="AVESA.00010b.r2.2AG0209610.1">
    <property type="protein sequence ID" value="AVESA.00010b.r2.2AG0209610.1.CDS"/>
    <property type="gene ID" value="AVESA.00010b.r2.2AG0209610"/>
</dbReference>
<accession>A0ACD5U9C7</accession>
<evidence type="ECO:0000313" key="2">
    <source>
        <dbReference type="Proteomes" id="UP001732700"/>
    </source>
</evidence>
<keyword evidence="2" id="KW-1185">Reference proteome</keyword>
<dbReference type="Proteomes" id="UP001732700">
    <property type="component" value="Chromosome 2A"/>
</dbReference>
<evidence type="ECO:0000313" key="1">
    <source>
        <dbReference type="EnsemblPlants" id="AVESA.00010b.r2.2AG0209610.1.CDS"/>
    </source>
</evidence>
<reference evidence="1" key="1">
    <citation type="submission" date="2021-05" db="EMBL/GenBank/DDBJ databases">
        <authorList>
            <person name="Scholz U."/>
            <person name="Mascher M."/>
            <person name="Fiebig A."/>
        </authorList>
    </citation>
    <scope>NUCLEOTIDE SEQUENCE [LARGE SCALE GENOMIC DNA]</scope>
</reference>
<organism evidence="1 2">
    <name type="scientific">Avena sativa</name>
    <name type="common">Oat</name>
    <dbReference type="NCBI Taxonomy" id="4498"/>
    <lineage>
        <taxon>Eukaryota</taxon>
        <taxon>Viridiplantae</taxon>
        <taxon>Streptophyta</taxon>
        <taxon>Embryophyta</taxon>
        <taxon>Tracheophyta</taxon>
        <taxon>Spermatophyta</taxon>
        <taxon>Magnoliopsida</taxon>
        <taxon>Liliopsida</taxon>
        <taxon>Poales</taxon>
        <taxon>Poaceae</taxon>
        <taxon>BOP clade</taxon>
        <taxon>Pooideae</taxon>
        <taxon>Poodae</taxon>
        <taxon>Poeae</taxon>
        <taxon>Poeae Chloroplast Group 1 (Aveneae type)</taxon>
        <taxon>Aveninae</taxon>
        <taxon>Avena</taxon>
    </lineage>
</organism>
<name>A0ACD5U9C7_AVESA</name>
<sequence length="544" mass="59948">MPEQASSDVAARTRRQRRHGVIGVAPQRPQPGDGGAVADPGGGYVEVDPTGRYGRYSEVLGKGSSKTVYRGFDEWQGIEVAWNQVRLHDFLLQSPADLERLYCEVHLLGALRHRAVMRLHASWIDPCGRTLNFITELFSSGTLRQYREKHRMVSMAAVKHWCRQLLDGLAYLHGHDPPILHRDLKCDNIFVNGNLGQVKIGDLGLAATATAQHRIVVGTPEFMAPEVYDEAYDELADVYSFGMCVLEMLTIEYPYSECSNPVQIYNKVVSGIKPEALYRVRDPEARRFIDRCLAPASRRPAARELLHDLFLQVGGGGGLASGDGNYNHVHLHQPSRHDKHGYSNGGSVASNGLSTVNDDEDTAPSIERSHCEEDDDDDSRYGGIDLLFNEHEDDNVAGVDIKIRGMRMEDGGIFLRLRIAEKDSAGVVRSIYFPFDTDADTALSVATEMVGELDITDHEVTHIADMIDGEVGALVPDWEAGPGMEDDDSAPDAPSTAACCQNCRSSSSSGGSLLDFMSSAVHRGCRCTELHGRFEEITFQQDDE</sequence>
<proteinExistence type="predicted"/>
<protein>
    <submittedName>
        <fullName evidence="1">Uncharacterized protein</fullName>
    </submittedName>
</protein>
<reference evidence="1" key="2">
    <citation type="submission" date="2025-09" db="UniProtKB">
        <authorList>
            <consortium name="EnsemblPlants"/>
        </authorList>
    </citation>
    <scope>IDENTIFICATION</scope>
</reference>